<reference evidence="1 2" key="1">
    <citation type="journal article" date="2019" name="mSystems">
        <title>Life at home and on the roam: Genomic adaptions reflect the dual lifestyle of an intracellular, facultative symbiont.</title>
        <authorList>
            <person name="Burgsdorf I."/>
        </authorList>
    </citation>
    <scope>NUCLEOTIDE SEQUENCE [LARGE SCALE GENOMIC DNA]</scope>
    <source>
        <strain evidence="1">277cI</strain>
    </source>
</reference>
<proteinExistence type="predicted"/>
<sequence>MAPANGSMESGHHLRGAVVLPLTLADAAALENRLRDLPPSNLQQLILAGSTEGLLRRFLPGQRHAPIAMGVRHSNRLQAVVIALPCNQSSCCWKLQRLQICSRSTTLPRSELLEVLVRGAIGQAPQARSWFVRASLDDNVTLSALRGAGFQALLGQRIYRLAPAEPVDVMPQLGSGLTWSQLKPREGAALRVLENAASPIQLRQLLDRSVDDLLEETRSGLVVLDEVRGQLAAALRWVQPGAGAPLRIDVTVHPGYHVLYSQGLSQLLHRLLRQRPLPLPGAGPIPERLQLRCCDGNKDREQWLLSLGASAVHDELLLARSIWRRQDRRPASRLGAEGLARVLEQLAPRRTPIPDGAWRCRRQDH</sequence>
<organism evidence="1 2">
    <name type="scientific">Aphanocapsa feldmannii 277cI</name>
    <dbReference type="NCBI Taxonomy" id="2507554"/>
    <lineage>
        <taxon>Bacteria</taxon>
        <taxon>Bacillati</taxon>
        <taxon>Cyanobacteriota</taxon>
        <taxon>Cyanophyceae</taxon>
        <taxon>Oscillatoriophycideae</taxon>
        <taxon>Chroococcales</taxon>
        <taxon>Microcystaceae</taxon>
        <taxon>Aphanocapsa</taxon>
    </lineage>
</organism>
<dbReference type="AlphaFoldDB" id="A0A524RT77"/>
<comment type="caution">
    <text evidence="1">The sequence shown here is derived from an EMBL/GenBank/DDBJ whole genome shotgun (WGS) entry which is preliminary data.</text>
</comment>
<evidence type="ECO:0008006" key="3">
    <source>
        <dbReference type="Google" id="ProtNLM"/>
    </source>
</evidence>
<protein>
    <recommendedName>
        <fullName evidence="3">N-acetyltransferase</fullName>
    </recommendedName>
</protein>
<dbReference type="EMBL" id="SRMN01000120">
    <property type="protein sequence ID" value="TGH20060.1"/>
    <property type="molecule type" value="Genomic_DNA"/>
</dbReference>
<name>A0A524RT77_9CHRO</name>
<gene>
    <name evidence="1" type="ORF">ERJ68_07365</name>
</gene>
<accession>A0A524RT77</accession>
<evidence type="ECO:0000313" key="2">
    <source>
        <dbReference type="Proteomes" id="UP000315454"/>
    </source>
</evidence>
<evidence type="ECO:0000313" key="1">
    <source>
        <dbReference type="EMBL" id="TGH20060.1"/>
    </source>
</evidence>
<dbReference type="Proteomes" id="UP000315454">
    <property type="component" value="Unassembled WGS sequence"/>
</dbReference>